<evidence type="ECO:0000256" key="3">
    <source>
        <dbReference type="ARBA" id="ARBA00023015"/>
    </source>
</evidence>
<reference evidence="10" key="1">
    <citation type="journal article" date="2019" name="Int. J. Syst. Evol. Microbiol.">
        <title>The Global Catalogue of Microorganisms (GCM) 10K type strain sequencing project: providing services to taxonomists for standard genome sequencing and annotation.</title>
        <authorList>
            <consortium name="The Broad Institute Genomics Platform"/>
            <consortium name="The Broad Institute Genome Sequencing Center for Infectious Disease"/>
            <person name="Wu L."/>
            <person name="Ma J."/>
        </authorList>
    </citation>
    <scope>NUCLEOTIDE SEQUENCE [LARGE SCALE GENOMIC DNA]</scope>
    <source>
        <strain evidence="10">CCUG 54822</strain>
    </source>
</reference>
<dbReference type="SMART" id="SM00448">
    <property type="entry name" value="REC"/>
    <property type="match status" value="1"/>
</dbReference>
<gene>
    <name evidence="9" type="ORF">ACFQ4A_11775</name>
</gene>
<evidence type="ECO:0000256" key="2">
    <source>
        <dbReference type="ARBA" id="ARBA00022553"/>
    </source>
</evidence>
<evidence type="ECO:0000259" key="7">
    <source>
        <dbReference type="PROSITE" id="PS50043"/>
    </source>
</evidence>
<evidence type="ECO:0000256" key="4">
    <source>
        <dbReference type="ARBA" id="ARBA00023125"/>
    </source>
</evidence>
<dbReference type="InterPro" id="IPR016032">
    <property type="entry name" value="Sig_transdc_resp-reg_C-effctor"/>
</dbReference>
<dbReference type="SUPFAM" id="SSF46894">
    <property type="entry name" value="C-terminal effector domain of the bipartite response regulators"/>
    <property type="match status" value="1"/>
</dbReference>
<dbReference type="InterPro" id="IPR011006">
    <property type="entry name" value="CheY-like_superfamily"/>
</dbReference>
<feature type="modified residue" description="4-aspartylphosphate" evidence="6">
    <location>
        <position position="53"/>
    </location>
</feature>
<dbReference type="SMART" id="SM00421">
    <property type="entry name" value="HTH_LUXR"/>
    <property type="match status" value="1"/>
</dbReference>
<dbReference type="CDD" id="cd06170">
    <property type="entry name" value="LuxR_C_like"/>
    <property type="match status" value="1"/>
</dbReference>
<dbReference type="Pfam" id="PF00196">
    <property type="entry name" value="GerE"/>
    <property type="match status" value="1"/>
</dbReference>
<keyword evidence="3" id="KW-0805">Transcription regulation</keyword>
<evidence type="ECO:0000259" key="8">
    <source>
        <dbReference type="PROSITE" id="PS50110"/>
    </source>
</evidence>
<keyword evidence="10" id="KW-1185">Reference proteome</keyword>
<dbReference type="InterPro" id="IPR058245">
    <property type="entry name" value="NreC/VraR/RcsB-like_REC"/>
</dbReference>
<sequence>MKLLLVEDQRLFVEGIKALLDTQDDMTIVGIATNGEEALKRVSERQPDIVLMDIHMPELDGITATARIKETYPGVKVIMLTTDIDEELAIRGISVGADGFLIKELYPDTLYQTIRDAYRGQTVISGEVASILARKIRELTMDRKGILGKRLENRGIHLTGREQEIARLLMDHYTNRQIADKIHLGPGTIKNYISEIYQKLGIHNREQAIDYLQKTYRN</sequence>
<keyword evidence="2 6" id="KW-0597">Phosphoprotein</keyword>
<dbReference type="Pfam" id="PF00072">
    <property type="entry name" value="Response_reg"/>
    <property type="match status" value="1"/>
</dbReference>
<evidence type="ECO:0000256" key="6">
    <source>
        <dbReference type="PROSITE-ProRule" id="PRU00169"/>
    </source>
</evidence>
<proteinExistence type="predicted"/>
<dbReference type="PROSITE" id="PS50043">
    <property type="entry name" value="HTH_LUXR_2"/>
    <property type="match status" value="1"/>
</dbReference>
<dbReference type="Proteomes" id="UP001597178">
    <property type="component" value="Unassembled WGS sequence"/>
</dbReference>
<evidence type="ECO:0000256" key="1">
    <source>
        <dbReference type="ARBA" id="ARBA00004496"/>
    </source>
</evidence>
<name>A0ABW3ZVR9_9BACI</name>
<dbReference type="EMBL" id="JBHTNH010000025">
    <property type="protein sequence ID" value="MFD1362334.1"/>
    <property type="molecule type" value="Genomic_DNA"/>
</dbReference>
<comment type="subcellular location">
    <subcellularLocation>
        <location evidence="1">Cytoplasm</location>
    </subcellularLocation>
</comment>
<dbReference type="PROSITE" id="PS50110">
    <property type="entry name" value="RESPONSE_REGULATORY"/>
    <property type="match status" value="1"/>
</dbReference>
<evidence type="ECO:0000313" key="10">
    <source>
        <dbReference type="Proteomes" id="UP001597178"/>
    </source>
</evidence>
<dbReference type="CDD" id="cd17535">
    <property type="entry name" value="REC_NarL-like"/>
    <property type="match status" value="1"/>
</dbReference>
<keyword evidence="4" id="KW-0238">DNA-binding</keyword>
<organism evidence="9 10">
    <name type="scientific">Lentibacillus salinarum</name>
    <dbReference type="NCBI Taxonomy" id="446820"/>
    <lineage>
        <taxon>Bacteria</taxon>
        <taxon>Bacillati</taxon>
        <taxon>Bacillota</taxon>
        <taxon>Bacilli</taxon>
        <taxon>Bacillales</taxon>
        <taxon>Bacillaceae</taxon>
        <taxon>Lentibacillus</taxon>
    </lineage>
</organism>
<accession>A0ABW3ZVR9</accession>
<protein>
    <submittedName>
        <fullName evidence="9">Response regulator</fullName>
    </submittedName>
</protein>
<feature type="domain" description="Response regulatory" evidence="8">
    <location>
        <begin position="2"/>
        <end position="118"/>
    </location>
</feature>
<dbReference type="InterPro" id="IPR001789">
    <property type="entry name" value="Sig_transdc_resp-reg_receiver"/>
</dbReference>
<dbReference type="PANTHER" id="PTHR43214">
    <property type="entry name" value="TWO-COMPONENT RESPONSE REGULATOR"/>
    <property type="match status" value="1"/>
</dbReference>
<evidence type="ECO:0000313" key="9">
    <source>
        <dbReference type="EMBL" id="MFD1362334.1"/>
    </source>
</evidence>
<dbReference type="Gene3D" id="3.40.50.2300">
    <property type="match status" value="1"/>
</dbReference>
<dbReference type="InterPro" id="IPR039420">
    <property type="entry name" value="WalR-like"/>
</dbReference>
<evidence type="ECO:0000256" key="5">
    <source>
        <dbReference type="ARBA" id="ARBA00023163"/>
    </source>
</evidence>
<keyword evidence="5" id="KW-0804">Transcription</keyword>
<comment type="caution">
    <text evidence="9">The sequence shown here is derived from an EMBL/GenBank/DDBJ whole genome shotgun (WGS) entry which is preliminary data.</text>
</comment>
<dbReference type="PRINTS" id="PR00038">
    <property type="entry name" value="HTHLUXR"/>
</dbReference>
<feature type="domain" description="HTH luxR-type" evidence="7">
    <location>
        <begin position="151"/>
        <end position="216"/>
    </location>
</feature>
<dbReference type="InterPro" id="IPR000792">
    <property type="entry name" value="Tscrpt_reg_LuxR_C"/>
</dbReference>
<dbReference type="RefSeq" id="WP_382400889.1">
    <property type="nucleotide sequence ID" value="NZ_JBHTNH010000025.1"/>
</dbReference>
<dbReference type="SUPFAM" id="SSF52172">
    <property type="entry name" value="CheY-like"/>
    <property type="match status" value="1"/>
</dbReference>